<dbReference type="EMBL" id="JAJKFW010000064">
    <property type="protein sequence ID" value="MCC9645333.1"/>
    <property type="molecule type" value="Genomic_DNA"/>
</dbReference>
<evidence type="ECO:0000256" key="6">
    <source>
        <dbReference type="ARBA" id="ARBA00023136"/>
    </source>
</evidence>
<feature type="region of interest" description="Disordered" evidence="7">
    <location>
        <begin position="636"/>
        <end position="657"/>
    </location>
</feature>
<organism evidence="10 11">
    <name type="scientific">Rhodopirellula halodulae</name>
    <dbReference type="NCBI Taxonomy" id="2894198"/>
    <lineage>
        <taxon>Bacteria</taxon>
        <taxon>Pseudomonadati</taxon>
        <taxon>Planctomycetota</taxon>
        <taxon>Planctomycetia</taxon>
        <taxon>Pirellulales</taxon>
        <taxon>Pirellulaceae</taxon>
        <taxon>Rhodopirellula</taxon>
    </lineage>
</organism>
<keyword evidence="6 8" id="KW-0472">Membrane</keyword>
<evidence type="ECO:0000256" key="2">
    <source>
        <dbReference type="ARBA" id="ARBA00004127"/>
    </source>
</evidence>
<evidence type="ECO:0000256" key="8">
    <source>
        <dbReference type="SAM" id="Phobius"/>
    </source>
</evidence>
<feature type="transmembrane region" description="Helical" evidence="8">
    <location>
        <begin position="403"/>
        <end position="422"/>
    </location>
</feature>
<keyword evidence="4 8" id="KW-0812">Transmembrane</keyword>
<dbReference type="PANTHER" id="PTHR13325">
    <property type="entry name" value="PROTEASE M50 MEMBRANE-BOUND TRANSCRIPTION FACTOR SITE 2 PROTEASE"/>
    <property type="match status" value="1"/>
</dbReference>
<evidence type="ECO:0000256" key="1">
    <source>
        <dbReference type="ARBA" id="ARBA00001947"/>
    </source>
</evidence>
<comment type="subcellular location">
    <subcellularLocation>
        <location evidence="2">Endomembrane system</location>
        <topology evidence="2">Multi-pass membrane protein</topology>
    </subcellularLocation>
</comment>
<feature type="transmembrane region" description="Helical" evidence="8">
    <location>
        <begin position="231"/>
        <end position="254"/>
    </location>
</feature>
<feature type="transmembrane region" description="Helical" evidence="8">
    <location>
        <begin position="260"/>
        <end position="280"/>
    </location>
</feature>
<dbReference type="Pfam" id="PF02163">
    <property type="entry name" value="Peptidase_M50"/>
    <property type="match status" value="1"/>
</dbReference>
<feature type="transmembrane region" description="Helical" evidence="8">
    <location>
        <begin position="127"/>
        <end position="150"/>
    </location>
</feature>
<dbReference type="Proteomes" id="UP001430306">
    <property type="component" value="Unassembled WGS sequence"/>
</dbReference>
<evidence type="ECO:0000256" key="4">
    <source>
        <dbReference type="ARBA" id="ARBA00022692"/>
    </source>
</evidence>
<evidence type="ECO:0000313" key="10">
    <source>
        <dbReference type="EMBL" id="MCC9645333.1"/>
    </source>
</evidence>
<dbReference type="InterPro" id="IPR001193">
    <property type="entry name" value="MBTPS2"/>
</dbReference>
<keyword evidence="5 8" id="KW-1133">Transmembrane helix</keyword>
<dbReference type="RefSeq" id="WP_230276952.1">
    <property type="nucleotide sequence ID" value="NZ_JAJKFW010000064.1"/>
</dbReference>
<feature type="region of interest" description="Disordered" evidence="7">
    <location>
        <begin position="1"/>
        <end position="25"/>
    </location>
</feature>
<reference evidence="10" key="1">
    <citation type="submission" date="2021-11" db="EMBL/GenBank/DDBJ databases">
        <title>Genome sequence.</title>
        <authorList>
            <person name="Sun Q."/>
        </authorList>
    </citation>
    <scope>NUCLEOTIDE SEQUENCE</scope>
    <source>
        <strain evidence="10">JC740</strain>
    </source>
</reference>
<accession>A0ABS8NP34</accession>
<feature type="transmembrane region" description="Helical" evidence="8">
    <location>
        <begin position="339"/>
        <end position="356"/>
    </location>
</feature>
<keyword evidence="11" id="KW-1185">Reference proteome</keyword>
<proteinExistence type="inferred from homology"/>
<dbReference type="InterPro" id="IPR008915">
    <property type="entry name" value="Peptidase_M50"/>
</dbReference>
<evidence type="ECO:0000256" key="5">
    <source>
        <dbReference type="ARBA" id="ARBA00022989"/>
    </source>
</evidence>
<feature type="domain" description="Peptidase M50" evidence="9">
    <location>
        <begin position="174"/>
        <end position="252"/>
    </location>
</feature>
<name>A0ABS8NP34_9BACT</name>
<feature type="transmembrane region" description="Helical" evidence="8">
    <location>
        <begin position="362"/>
        <end position="382"/>
    </location>
</feature>
<gene>
    <name evidence="10" type="ORF">LOC71_23890</name>
</gene>
<sequence>MNRDGHAGTLTGTPRESAAGSLRRDLRVMPLPDGRGLVVLDDIAGRFARTSRRVWQKLTAAERGERSDVAANSDAMWNEARAAGWLRRSASSSRRVASGARFSLLSFRTPIGSMDPFAKRLAPISGIVFSPMAMMLWCWVIVVSVVFWMVRWQQWVGAVPAFQTYLLELKPVAMALTFVFTKAAHELGHAVLCRRLGSRCGVFGIWWLCFMPCPYVDVTDVWRQPTSARRAAVMAAGIWVEWLIAVVALWVWWLAPSHDVKMTAMNVVLVCGVSTILFNANPLMRYDGYFILSDLLDTANLRGEARRAWRLCLMSPMARWWRLGMRTWSMTLYHLSSKIYRVSITLAIAGWLLSWADGWGLWRIMFAGMVIASLGVATRWFGSLRHLLQGTNDWNGIARGRRFCLLALVIAFVVGCLVIPTPRYRHVEGTLRAKETSAVYLPRTGRIESVEIRVGEFVEEGQTLAKVTDLDLERQLAATVGKQRVLQRRVEATRLVSLKTGQSPADWDALETATTSLETTRNELQERQSELIRTSPHAGIVLRPTQVNPTKPAESDWRMSDPFALSPHEGQPADDSRPWCRIARSSALEVVLPIDAEDRQWIGPDAKVCLTLSSMPGEKVETRVRDVSPVQTELVGDKSHMTQSQAGPAPHGEGPQNYEAVCDLSFVNSPGATDRELDRLLRWDGASCQAVLRLPSRPLWKDLKRSLERWVGI</sequence>
<protein>
    <submittedName>
        <fullName evidence="10">Peptidase M50</fullName>
    </submittedName>
</protein>
<evidence type="ECO:0000313" key="11">
    <source>
        <dbReference type="Proteomes" id="UP001430306"/>
    </source>
</evidence>
<comment type="cofactor">
    <cofactor evidence="1">
        <name>Zn(2+)</name>
        <dbReference type="ChEBI" id="CHEBI:29105"/>
    </cofactor>
</comment>
<evidence type="ECO:0000259" key="9">
    <source>
        <dbReference type="Pfam" id="PF02163"/>
    </source>
</evidence>
<evidence type="ECO:0000256" key="7">
    <source>
        <dbReference type="SAM" id="MobiDB-lite"/>
    </source>
</evidence>
<dbReference type="PANTHER" id="PTHR13325:SF3">
    <property type="entry name" value="MEMBRANE-BOUND TRANSCRIPTION FACTOR SITE-2 PROTEASE"/>
    <property type="match status" value="1"/>
</dbReference>
<comment type="caution">
    <text evidence="10">The sequence shown here is derived from an EMBL/GenBank/DDBJ whole genome shotgun (WGS) entry which is preliminary data.</text>
</comment>
<comment type="similarity">
    <text evidence="3">Belongs to the peptidase M50B family.</text>
</comment>
<evidence type="ECO:0000256" key="3">
    <source>
        <dbReference type="ARBA" id="ARBA00007931"/>
    </source>
</evidence>